<keyword evidence="2" id="KW-1185">Reference proteome</keyword>
<dbReference type="OrthoDB" id="17328at2759"/>
<dbReference type="PANTHER" id="PTHR20948">
    <property type="entry name" value="TRANSMEMBRANE PROTEIN 164"/>
    <property type="match status" value="1"/>
</dbReference>
<dbReference type="PANTHER" id="PTHR20948:SF2">
    <property type="entry name" value="TRANSMEMBRANE PROTEIN 164"/>
    <property type="match status" value="1"/>
</dbReference>
<protein>
    <submittedName>
        <fullName evidence="1">Uncharacterized protein</fullName>
    </submittedName>
</protein>
<accession>A0A8S1GYJ3</accession>
<name>A0A8S1GYJ3_9PELO</name>
<reference evidence="1" key="1">
    <citation type="submission" date="2020-10" db="EMBL/GenBank/DDBJ databases">
        <authorList>
            <person name="Kikuchi T."/>
        </authorList>
    </citation>
    <scope>NUCLEOTIDE SEQUENCE</scope>
    <source>
        <strain evidence="1">NKZ352</strain>
    </source>
</reference>
<gene>
    <name evidence="1" type="ORF">CAUJ_LOCUS3447</name>
</gene>
<evidence type="ECO:0000313" key="2">
    <source>
        <dbReference type="Proteomes" id="UP000835052"/>
    </source>
</evidence>
<proteinExistence type="predicted"/>
<organism evidence="1 2">
    <name type="scientific">Caenorhabditis auriculariae</name>
    <dbReference type="NCBI Taxonomy" id="2777116"/>
    <lineage>
        <taxon>Eukaryota</taxon>
        <taxon>Metazoa</taxon>
        <taxon>Ecdysozoa</taxon>
        <taxon>Nematoda</taxon>
        <taxon>Chromadorea</taxon>
        <taxon>Rhabditida</taxon>
        <taxon>Rhabditina</taxon>
        <taxon>Rhabditomorpha</taxon>
        <taxon>Rhabditoidea</taxon>
        <taxon>Rhabditidae</taxon>
        <taxon>Peloderinae</taxon>
        <taxon>Caenorhabditis</taxon>
    </lineage>
</organism>
<comment type="caution">
    <text evidence="1">The sequence shown here is derived from an EMBL/GenBank/DDBJ whole genome shotgun (WGS) entry which is preliminary data.</text>
</comment>
<dbReference type="AlphaFoldDB" id="A0A8S1GYJ3"/>
<sequence length="117" mass="13250">MRNVWWDLAVGGVDENIEGNGGEICMHYIPGWQRFLETIVFVPLSLWTAFGAFPLDCKYSLPPRPTSRYTVLTIYSLIFGAELAYKMISKTGIFLLNPCHVTTTMQLILLTMDANDK</sequence>
<evidence type="ECO:0000313" key="1">
    <source>
        <dbReference type="EMBL" id="CAD6187528.1"/>
    </source>
</evidence>
<dbReference type="EMBL" id="CAJGYM010000006">
    <property type="protein sequence ID" value="CAD6187528.1"/>
    <property type="molecule type" value="Genomic_DNA"/>
</dbReference>
<dbReference type="InterPro" id="IPR026508">
    <property type="entry name" value="TMEM164"/>
</dbReference>
<dbReference type="Proteomes" id="UP000835052">
    <property type="component" value="Unassembled WGS sequence"/>
</dbReference>